<evidence type="ECO:0008006" key="4">
    <source>
        <dbReference type="Google" id="ProtNLM"/>
    </source>
</evidence>
<name>H1DET9_9BACT</name>
<reference evidence="2 3" key="1">
    <citation type="submission" date="2012-01" db="EMBL/GenBank/DDBJ databases">
        <title>The Genome Sequence of Odoribacter laneus YIT 12061.</title>
        <authorList>
            <consortium name="The Broad Institute Genome Sequencing Platform"/>
            <person name="Earl A."/>
            <person name="Ward D."/>
            <person name="Feldgarden M."/>
            <person name="Gevers D."/>
            <person name="Morotomi M."/>
            <person name="Young S.K."/>
            <person name="Zeng Q."/>
            <person name="Gargeya S."/>
            <person name="Fitzgerald M."/>
            <person name="Haas B."/>
            <person name="Abouelleil A."/>
            <person name="Alvarado L."/>
            <person name="Arachchi H.M."/>
            <person name="Berlin A."/>
            <person name="Chapman S.B."/>
            <person name="Gearin G."/>
            <person name="Goldberg J."/>
            <person name="Griggs A."/>
            <person name="Gujja S."/>
            <person name="Hansen M."/>
            <person name="Heiman D."/>
            <person name="Howarth C."/>
            <person name="Larimer J."/>
            <person name="Lui A."/>
            <person name="MacDonald P.J.P."/>
            <person name="McCowen C."/>
            <person name="Montmayeur A."/>
            <person name="Murphy C."/>
            <person name="Neiman D."/>
            <person name="Pearson M."/>
            <person name="Priest M."/>
            <person name="Roberts A."/>
            <person name="Saif S."/>
            <person name="Shea T."/>
            <person name="Sisk P."/>
            <person name="Stolte C."/>
            <person name="Sykes S."/>
            <person name="Wortman J."/>
            <person name="Nusbaum C."/>
            <person name="Birren B."/>
        </authorList>
    </citation>
    <scope>NUCLEOTIDE SEQUENCE [LARGE SCALE GENOMIC DNA]</scope>
    <source>
        <strain evidence="2 3">YIT 12061</strain>
    </source>
</reference>
<dbReference type="Proteomes" id="UP000004892">
    <property type="component" value="Unassembled WGS sequence"/>
</dbReference>
<dbReference type="RefSeq" id="WP_009135923.1">
    <property type="nucleotide sequence ID" value="NZ_JH594596.1"/>
</dbReference>
<dbReference type="EMBL" id="ADMC01000010">
    <property type="protein sequence ID" value="EHP49581.1"/>
    <property type="molecule type" value="Genomic_DNA"/>
</dbReference>
<keyword evidence="1" id="KW-0732">Signal</keyword>
<sequence>MKKIIGIVLGICYSTLVWAQSVEQIKADRSTYLWGEGKGNTLKKADSEALSDLINQITTTIESDFTLLQEEKSESEYKETVKSVIRTYSNATLTNTERIVIENEPDARVFRYMKRSEIDKIFKARKNKILEYLANAETAEEHLQIADALRYYYWSQTLLRSHPEGAAIRYRDKDGEERLAATWIPLKINTLFSHLNITVSRVVPEGNFQTVELTILYNQQPVRNFDYTYWDGRDWSNIVSAKDGRGIAELPALADATHLRVKGEYIFDGEATVDAELKDVINRLDVVPFRSCYIEAYPTQQTSMVGQETVVTGSEEQSQPQAERVASFFKSVSDSERYLPVVKKVEKAIRERNYEGLQSCFTPEGYSMFNRLIRYGRARIVGTPDYRLVKCDDGIFCRSLPLSFHFENNNRTFVEDVVFDFSKDAKIQGLSFGLSQAALADIVSKTGWSERSRMILIRFLENYKTAYALKRLDYIESIFAEDALIIVGTVLKKQTVTERQVTINRPYIRFTRQTKEQYIKRLRSTFASNEFINLRFADNVIRKSADKGEIYGVQIRQDYFSSNYGDSGYLFLMVDLNNPDKPIIHVRAWQPEKDPDFGLIDLPSFTF</sequence>
<dbReference type="AlphaFoldDB" id="H1DET9"/>
<dbReference type="PATRIC" id="fig|742817.3.peg.827"/>
<keyword evidence="3" id="KW-1185">Reference proteome</keyword>
<evidence type="ECO:0000313" key="2">
    <source>
        <dbReference type="EMBL" id="EHP49581.1"/>
    </source>
</evidence>
<dbReference type="HOGENOM" id="CLU_451046_0_0_10"/>
<comment type="caution">
    <text evidence="2">The sequence shown here is derived from an EMBL/GenBank/DDBJ whole genome shotgun (WGS) entry which is preliminary data.</text>
</comment>
<feature type="chain" id="PRO_5003548872" description="DUF3857 domain-containing protein" evidence="1">
    <location>
        <begin position="20"/>
        <end position="607"/>
    </location>
</feature>
<dbReference type="GeneID" id="98068392"/>
<evidence type="ECO:0000256" key="1">
    <source>
        <dbReference type="SAM" id="SignalP"/>
    </source>
</evidence>
<evidence type="ECO:0000313" key="3">
    <source>
        <dbReference type="Proteomes" id="UP000004892"/>
    </source>
</evidence>
<dbReference type="STRING" id="742817.HMPREF9449_00775"/>
<gene>
    <name evidence="2" type="ORF">HMPREF9449_00775</name>
</gene>
<proteinExistence type="predicted"/>
<dbReference type="eggNOG" id="ENOG502Z8SF">
    <property type="taxonomic scope" value="Bacteria"/>
</dbReference>
<protein>
    <recommendedName>
        <fullName evidence="4">DUF3857 domain-containing protein</fullName>
    </recommendedName>
</protein>
<dbReference type="Gene3D" id="3.10.28.20">
    <property type="entry name" value="Acetamidase/Formamidase-like domains"/>
    <property type="match status" value="1"/>
</dbReference>
<feature type="signal peptide" evidence="1">
    <location>
        <begin position="1"/>
        <end position="19"/>
    </location>
</feature>
<organism evidence="2 3">
    <name type="scientific">Odoribacter laneus YIT 12061</name>
    <dbReference type="NCBI Taxonomy" id="742817"/>
    <lineage>
        <taxon>Bacteria</taxon>
        <taxon>Pseudomonadati</taxon>
        <taxon>Bacteroidota</taxon>
        <taxon>Bacteroidia</taxon>
        <taxon>Bacteroidales</taxon>
        <taxon>Odoribacteraceae</taxon>
        <taxon>Odoribacter</taxon>
    </lineage>
</organism>
<accession>H1DET9</accession>